<accession>A0A653DDR5</accession>
<dbReference type="EMBL" id="CAACVG010011562">
    <property type="protein sequence ID" value="VEN58344.1"/>
    <property type="molecule type" value="Genomic_DNA"/>
</dbReference>
<dbReference type="OrthoDB" id="6747438at2759"/>
<feature type="compositionally biased region" description="Basic and acidic residues" evidence="1">
    <location>
        <begin position="317"/>
        <end position="328"/>
    </location>
</feature>
<protein>
    <submittedName>
        <fullName evidence="3">Uncharacterized protein</fullName>
    </submittedName>
</protein>
<feature type="compositionally biased region" description="Basic residues" evidence="1">
    <location>
        <begin position="40"/>
        <end position="68"/>
    </location>
</feature>
<feature type="signal peptide" evidence="2">
    <location>
        <begin position="1"/>
        <end position="23"/>
    </location>
</feature>
<proteinExistence type="predicted"/>
<feature type="region of interest" description="Disordered" evidence="1">
    <location>
        <begin position="148"/>
        <end position="179"/>
    </location>
</feature>
<feature type="compositionally biased region" description="Basic residues" evidence="1">
    <location>
        <begin position="161"/>
        <end position="175"/>
    </location>
</feature>
<reference evidence="3 4" key="1">
    <citation type="submission" date="2019-01" db="EMBL/GenBank/DDBJ databases">
        <authorList>
            <person name="Sayadi A."/>
        </authorList>
    </citation>
    <scope>NUCLEOTIDE SEQUENCE [LARGE SCALE GENOMIC DNA]</scope>
</reference>
<feature type="compositionally biased region" description="Low complexity" evidence="1">
    <location>
        <begin position="329"/>
        <end position="340"/>
    </location>
</feature>
<dbReference type="Proteomes" id="UP000410492">
    <property type="component" value="Unassembled WGS sequence"/>
</dbReference>
<organism evidence="3 4">
    <name type="scientific">Callosobruchus maculatus</name>
    <name type="common">Southern cowpea weevil</name>
    <name type="synonym">Pulse bruchid</name>
    <dbReference type="NCBI Taxonomy" id="64391"/>
    <lineage>
        <taxon>Eukaryota</taxon>
        <taxon>Metazoa</taxon>
        <taxon>Ecdysozoa</taxon>
        <taxon>Arthropoda</taxon>
        <taxon>Hexapoda</taxon>
        <taxon>Insecta</taxon>
        <taxon>Pterygota</taxon>
        <taxon>Neoptera</taxon>
        <taxon>Endopterygota</taxon>
        <taxon>Coleoptera</taxon>
        <taxon>Polyphaga</taxon>
        <taxon>Cucujiformia</taxon>
        <taxon>Chrysomeloidea</taxon>
        <taxon>Chrysomelidae</taxon>
        <taxon>Bruchinae</taxon>
        <taxon>Bruchini</taxon>
        <taxon>Callosobruchus</taxon>
    </lineage>
</organism>
<evidence type="ECO:0000256" key="2">
    <source>
        <dbReference type="SAM" id="SignalP"/>
    </source>
</evidence>
<feature type="region of interest" description="Disordered" evidence="1">
    <location>
        <begin position="34"/>
        <end position="121"/>
    </location>
</feature>
<evidence type="ECO:0000313" key="3">
    <source>
        <dbReference type="EMBL" id="VEN58344.1"/>
    </source>
</evidence>
<keyword evidence="4" id="KW-1185">Reference proteome</keyword>
<feature type="compositionally biased region" description="Low complexity" evidence="1">
    <location>
        <begin position="69"/>
        <end position="81"/>
    </location>
</feature>
<keyword evidence="2" id="KW-0732">Signal</keyword>
<feature type="chain" id="PRO_5025048225" evidence="2">
    <location>
        <begin position="24"/>
        <end position="359"/>
    </location>
</feature>
<gene>
    <name evidence="3" type="ORF">CALMAC_LOCUS16730</name>
</gene>
<sequence length="359" mass="41463">MHWQKCILAATLVLSVLAYVAEAEHKKREVHQIVIEEPRVKRRPHHRYHHHSQHSRSKGHKKKVKKPPRNSSSSEENSSSFEDSDSKSNENSYEEIQVEMRHKGSKYQRPASTHVPHYPPQLDVDETQTVQFRENLKPFYQPEWVAVPQDQFYSKPPERNGRKKRKDGRNKKLPPKHNFNLDYAAPPPHRKPFGPPLPPFNLDLPMNLHPKPMFNADMAHNQNPIFGFEFTTSLPLQYEATTHQLYPVYPTLNPFSNQYQEYSGSKTHISDSHISPLIGTIEQPKVDYLSQSASNIYEVTESASEIQKVYISVPDDVKENETGGEKVETTTVSTTTTTNKPQTVRVNNRGKFRRGRPKF</sequence>
<evidence type="ECO:0000313" key="4">
    <source>
        <dbReference type="Proteomes" id="UP000410492"/>
    </source>
</evidence>
<dbReference type="AlphaFoldDB" id="A0A653DDR5"/>
<evidence type="ECO:0000256" key="1">
    <source>
        <dbReference type="SAM" id="MobiDB-lite"/>
    </source>
</evidence>
<name>A0A653DDR5_CALMS</name>
<feature type="region of interest" description="Disordered" evidence="1">
    <location>
        <begin position="317"/>
        <end position="342"/>
    </location>
</feature>